<dbReference type="KEGG" id="pfd:PFDG_05172"/>
<feature type="non-terminal residue" evidence="1">
    <location>
        <position position="1"/>
    </location>
</feature>
<reference evidence="2" key="1">
    <citation type="submission" date="2006-09" db="EMBL/GenBank/DDBJ databases">
        <title>Annotation of Plasmodium falciparum Dd2.</title>
        <authorList>
            <consortium name="The Broad Institute Genome Sequencing Platform"/>
            <person name="Volkman S.K."/>
            <person name="Neafsey D.E."/>
            <person name="Dash A.P."/>
            <person name="Chitnis C.E."/>
            <person name="Hartl D.L."/>
            <person name="Young S.K."/>
            <person name="Zeng Q."/>
            <person name="Koehrsen M."/>
            <person name="Alvarado L."/>
            <person name="Berlin A."/>
            <person name="Borenstein D."/>
            <person name="Chapman S.B."/>
            <person name="Chen Z."/>
            <person name="Engels R."/>
            <person name="Freedman E."/>
            <person name="Gellesch M."/>
            <person name="Goldberg J."/>
            <person name="Griggs A."/>
            <person name="Gujja S."/>
            <person name="Heilman E.R."/>
            <person name="Heiman D.I."/>
            <person name="Howarth C."/>
            <person name="Jen D."/>
            <person name="Larson L."/>
            <person name="Mehta T."/>
            <person name="Neiman D."/>
            <person name="Park D."/>
            <person name="Pearson M."/>
            <person name="Roberts A."/>
            <person name="Saif S."/>
            <person name="Shea T."/>
            <person name="Shenoy N."/>
            <person name="Sisk P."/>
            <person name="Stolte C."/>
            <person name="Sykes S."/>
            <person name="Walk T."/>
            <person name="White J."/>
            <person name="Yandava C."/>
            <person name="Haas B."/>
            <person name="Henn M.R."/>
            <person name="Nusbaum C."/>
            <person name="Birren B."/>
        </authorList>
    </citation>
    <scope>NUCLEOTIDE SEQUENCE [LARGE SCALE GENOMIC DNA]</scope>
</reference>
<accession>A0A0L7M9Z1</accession>
<dbReference type="EMBL" id="GG702792">
    <property type="protein sequence ID" value="KOB89623.1"/>
    <property type="molecule type" value="Genomic_DNA"/>
</dbReference>
<name>A0A0L7M9Z1_PLAF4</name>
<dbReference type="AlphaFoldDB" id="A0A0L7M9Z1"/>
<evidence type="ECO:0000313" key="1">
    <source>
        <dbReference type="EMBL" id="KOB89623.1"/>
    </source>
</evidence>
<dbReference type="Proteomes" id="UP000054282">
    <property type="component" value="Unassembled WGS sequence"/>
</dbReference>
<protein>
    <submittedName>
        <fullName evidence="1">Uncharacterized protein</fullName>
    </submittedName>
</protein>
<gene>
    <name evidence="1" type="ORF">PFDG_05172</name>
</gene>
<sequence>LNKEMFCDFMIYMVKKEDDNPTLQEASYYADLSKIDIDPTVFIEYFLKVNQCDGDYCHSKIL</sequence>
<organism evidence="1 2">
    <name type="scientific">Plasmodium falciparum (isolate Dd2)</name>
    <dbReference type="NCBI Taxonomy" id="57267"/>
    <lineage>
        <taxon>Eukaryota</taxon>
        <taxon>Sar</taxon>
        <taxon>Alveolata</taxon>
        <taxon>Apicomplexa</taxon>
        <taxon>Aconoidasida</taxon>
        <taxon>Haemosporida</taxon>
        <taxon>Plasmodiidae</taxon>
        <taxon>Plasmodium</taxon>
        <taxon>Plasmodium (Laverania)</taxon>
    </lineage>
</organism>
<proteinExistence type="predicted"/>
<evidence type="ECO:0000313" key="2">
    <source>
        <dbReference type="Proteomes" id="UP000054282"/>
    </source>
</evidence>
<reference evidence="2" key="2">
    <citation type="submission" date="2006-09" db="EMBL/GenBank/DDBJ databases">
        <title>The genome sequence of Plasmodium falciparum Dd2.</title>
        <authorList>
            <consortium name="The Broad Institute Genome Sequencing Platform"/>
            <person name="Birren B."/>
            <person name="Lander E."/>
            <person name="Galagan J."/>
            <person name="Nusbaum C."/>
            <person name="Devon K."/>
            <person name="Henn M."/>
            <person name="Jaffe D."/>
            <person name="Butler J."/>
            <person name="Alvarez P."/>
            <person name="Gnerre S."/>
            <person name="Grabherr M."/>
            <person name="Kleber M."/>
            <person name="Mauceli E."/>
            <person name="Brockman W."/>
            <person name="MacCallum I.A."/>
            <person name="Rounsley S."/>
            <person name="Young S."/>
            <person name="LaButti K."/>
            <person name="Pushparaj V."/>
            <person name="DeCaprio D."/>
            <person name="Crawford M."/>
            <person name="Koehrsen M."/>
            <person name="Engels R."/>
            <person name="Montgomery P."/>
            <person name="Pearson M."/>
            <person name="Howarth C."/>
            <person name="Larson L."/>
            <person name="Luoma S."/>
            <person name="White J."/>
            <person name="Kodira C."/>
            <person name="Zeng Q."/>
            <person name="O'Leary S."/>
            <person name="Yandava C."/>
            <person name="Alvarado L."/>
            <person name="Wirth D."/>
            <person name="Volkman S."/>
            <person name="Hartl D."/>
        </authorList>
    </citation>
    <scope>NUCLEOTIDE SEQUENCE [LARGE SCALE GENOMIC DNA]</scope>
</reference>